<dbReference type="Gene3D" id="1.25.40.10">
    <property type="entry name" value="Tetratricopeptide repeat domain"/>
    <property type="match status" value="3"/>
</dbReference>
<dbReference type="Pfam" id="PF08238">
    <property type="entry name" value="Sel1"/>
    <property type="match status" value="4"/>
</dbReference>
<dbReference type="STRING" id="1754190.A0A1Y2CLS7"/>
<comment type="caution">
    <text evidence="2">The sequence shown here is derived from an EMBL/GenBank/DDBJ whole genome shotgun (WGS) entry which is preliminary data.</text>
</comment>
<dbReference type="OrthoDB" id="2384430at2759"/>
<reference evidence="2 3" key="1">
    <citation type="submission" date="2016-08" db="EMBL/GenBank/DDBJ databases">
        <title>A Parts List for Fungal Cellulosomes Revealed by Comparative Genomics.</title>
        <authorList>
            <consortium name="DOE Joint Genome Institute"/>
            <person name="Haitjema C.H."/>
            <person name="Gilmore S.P."/>
            <person name="Henske J.K."/>
            <person name="Solomon K.V."/>
            <person name="De Groot R."/>
            <person name="Kuo A."/>
            <person name="Mondo S.J."/>
            <person name="Salamov A.A."/>
            <person name="Labutti K."/>
            <person name="Zhao Z."/>
            <person name="Chiniquy J."/>
            <person name="Barry K."/>
            <person name="Brewer H.M."/>
            <person name="Purvine S.O."/>
            <person name="Wright A.T."/>
            <person name="Boxma B."/>
            <person name="Van Alen T."/>
            <person name="Hackstein J.H."/>
            <person name="Baker S.E."/>
            <person name="Grigoriev I.V."/>
            <person name="O'Malley M.A."/>
        </authorList>
    </citation>
    <scope>NUCLEOTIDE SEQUENCE [LARGE SCALE GENOMIC DNA]</scope>
    <source>
        <strain evidence="2 3">G1</strain>
    </source>
</reference>
<dbReference type="InterPro" id="IPR050767">
    <property type="entry name" value="Sel1_AlgK"/>
</dbReference>
<keyword evidence="3" id="KW-1185">Reference proteome</keyword>
<evidence type="ECO:0000313" key="3">
    <source>
        <dbReference type="Proteomes" id="UP000193920"/>
    </source>
</evidence>
<gene>
    <name evidence="2" type="ORF">LY90DRAFT_415141</name>
</gene>
<organism evidence="2 3">
    <name type="scientific">Neocallimastix californiae</name>
    <dbReference type="NCBI Taxonomy" id="1754190"/>
    <lineage>
        <taxon>Eukaryota</taxon>
        <taxon>Fungi</taxon>
        <taxon>Fungi incertae sedis</taxon>
        <taxon>Chytridiomycota</taxon>
        <taxon>Chytridiomycota incertae sedis</taxon>
        <taxon>Neocallimastigomycetes</taxon>
        <taxon>Neocallimastigales</taxon>
        <taxon>Neocallimastigaceae</taxon>
        <taxon>Neocallimastix</taxon>
    </lineage>
</organism>
<dbReference type="SUPFAM" id="SSF81901">
    <property type="entry name" value="HCP-like"/>
    <property type="match status" value="2"/>
</dbReference>
<accession>A0A1Y2CLS7</accession>
<protein>
    <submittedName>
        <fullName evidence="2">HCP-like protein</fullName>
    </submittedName>
</protein>
<dbReference type="SMART" id="SM00671">
    <property type="entry name" value="SEL1"/>
    <property type="match status" value="4"/>
</dbReference>
<dbReference type="PANTHER" id="PTHR11102">
    <property type="entry name" value="SEL-1-LIKE PROTEIN"/>
    <property type="match status" value="1"/>
</dbReference>
<dbReference type="InterPro" id="IPR006597">
    <property type="entry name" value="Sel1-like"/>
</dbReference>
<dbReference type="InterPro" id="IPR011990">
    <property type="entry name" value="TPR-like_helical_dom_sf"/>
</dbReference>
<proteinExistence type="inferred from homology"/>
<dbReference type="Proteomes" id="UP000193920">
    <property type="component" value="Unassembled WGS sequence"/>
</dbReference>
<dbReference type="AlphaFoldDB" id="A0A1Y2CLS7"/>
<name>A0A1Y2CLS7_9FUNG</name>
<dbReference type="PANTHER" id="PTHR11102:SF160">
    <property type="entry name" value="ERAD-ASSOCIATED E3 UBIQUITIN-PROTEIN LIGASE COMPONENT HRD3"/>
    <property type="match status" value="1"/>
</dbReference>
<dbReference type="EMBL" id="MCOG01000103">
    <property type="protein sequence ID" value="ORY47978.1"/>
    <property type="molecule type" value="Genomic_DNA"/>
</dbReference>
<comment type="similarity">
    <text evidence="1">Belongs to the sel-1 family.</text>
</comment>
<sequence length="266" mass="31172">MKSFYLHNNSSTYSYESLIQKKQNLLGFIKCNERTLELWKEVAERKFIPAYVILGQCYRDGILVESDINKALIWFKRAAHMNDINGCWYLALCYYIYFDDYQNTHYWLTKASKKQHAKVDTALGLLYYYGIGVPRQLDQALNHFQYAADLGNANAQYLYCECLDYIFKEKENQIRNQSQMSNITMTSFNEEKSIHYDKLFNYCSKAAAQGHSKAQFLLGKLYLDGSLKFINNDSNYKFNSSIGLQWIRLSAENGYKKAKEFLIEIL</sequence>
<evidence type="ECO:0000313" key="2">
    <source>
        <dbReference type="EMBL" id="ORY47978.1"/>
    </source>
</evidence>
<evidence type="ECO:0000256" key="1">
    <source>
        <dbReference type="ARBA" id="ARBA00038101"/>
    </source>
</evidence>